<accession>A0A9X7L3S5</accession>
<organism evidence="1 2">
    <name type="scientific">Enterobacter hormaechei</name>
    <dbReference type="NCBI Taxonomy" id="158836"/>
    <lineage>
        <taxon>Bacteria</taxon>
        <taxon>Pseudomonadati</taxon>
        <taxon>Pseudomonadota</taxon>
        <taxon>Gammaproteobacteria</taxon>
        <taxon>Enterobacterales</taxon>
        <taxon>Enterobacteriaceae</taxon>
        <taxon>Enterobacter</taxon>
        <taxon>Enterobacter cloacae complex</taxon>
    </lineage>
</organism>
<comment type="caution">
    <text evidence="1">The sequence shown here is derived from an EMBL/GenBank/DDBJ whole genome shotgun (WGS) entry which is preliminary data.</text>
</comment>
<protein>
    <submittedName>
        <fullName evidence="1">Uncharacterized protein</fullName>
    </submittedName>
</protein>
<gene>
    <name evidence="1" type="ORF">DL189_06850</name>
</gene>
<evidence type="ECO:0000313" key="1">
    <source>
        <dbReference type="EMBL" id="PXB42014.1"/>
    </source>
</evidence>
<sequence length="129" mass="15018">MSFIPWRGYLFSYLLSGYRYALSAALWRVQPFRTLRATLKTDRVHSGALARHSTAKKNLSQTKIALHRTRLRFLDHKNFSVLFFYKPDRQTAPVLAALRKTGTEKIEKNFSVFHFHGSDENWVLCVSGR</sequence>
<dbReference type="EMBL" id="QHMI01000004">
    <property type="protein sequence ID" value="PXB42014.1"/>
    <property type="molecule type" value="Genomic_DNA"/>
</dbReference>
<reference evidence="1 2" key="1">
    <citation type="submission" date="2018-05" db="EMBL/GenBank/DDBJ databases">
        <title>Evaluation of testing and processing parameters for the GenePOC Carba assay.</title>
        <authorList>
            <person name="Walsh T.R."/>
        </authorList>
    </citation>
    <scope>NUCLEOTIDE SEQUENCE [LARGE SCALE GENOMIC DNA]</scope>
    <source>
        <strain evidence="1 2">PECIMP</strain>
    </source>
</reference>
<evidence type="ECO:0000313" key="2">
    <source>
        <dbReference type="Proteomes" id="UP000246375"/>
    </source>
</evidence>
<proteinExistence type="predicted"/>
<dbReference type="AlphaFoldDB" id="A0A9X7L3S5"/>
<dbReference type="RefSeq" id="WP_110129212.1">
    <property type="nucleotide sequence ID" value="NZ_CABHJV010000007.1"/>
</dbReference>
<dbReference type="Proteomes" id="UP000246375">
    <property type="component" value="Unassembled WGS sequence"/>
</dbReference>
<name>A0A9X7L3S5_9ENTR</name>